<organism evidence="1 2">
    <name type="scientific">Protea cynaroides</name>
    <dbReference type="NCBI Taxonomy" id="273540"/>
    <lineage>
        <taxon>Eukaryota</taxon>
        <taxon>Viridiplantae</taxon>
        <taxon>Streptophyta</taxon>
        <taxon>Embryophyta</taxon>
        <taxon>Tracheophyta</taxon>
        <taxon>Spermatophyta</taxon>
        <taxon>Magnoliopsida</taxon>
        <taxon>Proteales</taxon>
        <taxon>Proteaceae</taxon>
        <taxon>Protea</taxon>
    </lineage>
</organism>
<name>A0A9Q0K4A7_9MAGN</name>
<evidence type="ECO:0000313" key="2">
    <source>
        <dbReference type="Proteomes" id="UP001141806"/>
    </source>
</evidence>
<evidence type="ECO:0000313" key="1">
    <source>
        <dbReference type="EMBL" id="KAJ4961460.1"/>
    </source>
</evidence>
<accession>A0A9Q0K4A7</accession>
<dbReference type="AlphaFoldDB" id="A0A9Q0K4A7"/>
<dbReference type="EMBL" id="JAMYWD010000009">
    <property type="protein sequence ID" value="KAJ4961460.1"/>
    <property type="molecule type" value="Genomic_DNA"/>
</dbReference>
<protein>
    <submittedName>
        <fullName evidence="1">Uncharacterized protein</fullName>
    </submittedName>
</protein>
<keyword evidence="2" id="KW-1185">Reference proteome</keyword>
<gene>
    <name evidence="1" type="ORF">NE237_021370</name>
</gene>
<proteinExistence type="predicted"/>
<dbReference type="Proteomes" id="UP001141806">
    <property type="component" value="Unassembled WGS sequence"/>
</dbReference>
<sequence length="109" mass="12911">MKDPFFPVKEEEIFIMEERRGVRCRSKEKSRQNCTTSARTLTDQLFSWASETVNCLKYLLRSRRTKLGRFAILEPIHQSIVCYVQLKISRQAIRESHQRFHSSPCSVPY</sequence>
<comment type="caution">
    <text evidence="1">The sequence shown here is derived from an EMBL/GenBank/DDBJ whole genome shotgun (WGS) entry which is preliminary data.</text>
</comment>
<reference evidence="1" key="1">
    <citation type="journal article" date="2023" name="Plant J.">
        <title>The genome of the king protea, Protea cynaroides.</title>
        <authorList>
            <person name="Chang J."/>
            <person name="Duong T.A."/>
            <person name="Schoeman C."/>
            <person name="Ma X."/>
            <person name="Roodt D."/>
            <person name="Barker N."/>
            <person name="Li Z."/>
            <person name="Van de Peer Y."/>
            <person name="Mizrachi E."/>
        </authorList>
    </citation>
    <scope>NUCLEOTIDE SEQUENCE</scope>
    <source>
        <tissue evidence="1">Young leaves</tissue>
    </source>
</reference>